<dbReference type="RefSeq" id="WP_419192538.1">
    <property type="nucleotide sequence ID" value="NZ_CP036279.1"/>
</dbReference>
<dbReference type="KEGG" id="knv:Pan216_30950"/>
<dbReference type="PANTHER" id="PTHR35889:SF3">
    <property type="entry name" value="F-BOX DOMAIN-CONTAINING PROTEIN"/>
    <property type="match status" value="1"/>
</dbReference>
<feature type="domain" description="DUF1549" evidence="2">
    <location>
        <begin position="48"/>
        <end position="230"/>
    </location>
</feature>
<dbReference type="Pfam" id="PF07587">
    <property type="entry name" value="PSD1"/>
    <property type="match status" value="1"/>
</dbReference>
<dbReference type="AlphaFoldDB" id="A0A518B5H4"/>
<dbReference type="Pfam" id="PF07583">
    <property type="entry name" value="PSCyt2"/>
    <property type="match status" value="1"/>
</dbReference>
<evidence type="ECO:0008006" key="6">
    <source>
        <dbReference type="Google" id="ProtNLM"/>
    </source>
</evidence>
<feature type="domain" description="DUF1553" evidence="3">
    <location>
        <begin position="273"/>
        <end position="388"/>
    </location>
</feature>
<keyword evidence="5" id="KW-1185">Reference proteome</keyword>
<keyword evidence="1" id="KW-0812">Transmembrane</keyword>
<evidence type="ECO:0000313" key="5">
    <source>
        <dbReference type="Proteomes" id="UP000317093"/>
    </source>
</evidence>
<dbReference type="InterPro" id="IPR022655">
    <property type="entry name" value="DUF1553"/>
</dbReference>
<keyword evidence="1" id="KW-0472">Membrane</keyword>
<proteinExistence type="predicted"/>
<dbReference type="Proteomes" id="UP000317093">
    <property type="component" value="Chromosome"/>
</dbReference>
<name>A0A518B5H4_9BACT</name>
<feature type="transmembrane region" description="Helical" evidence="1">
    <location>
        <begin position="7"/>
        <end position="24"/>
    </location>
</feature>
<evidence type="ECO:0000256" key="1">
    <source>
        <dbReference type="SAM" id="Phobius"/>
    </source>
</evidence>
<accession>A0A518B5H4</accession>
<dbReference type="PANTHER" id="PTHR35889">
    <property type="entry name" value="CYCLOINULO-OLIGOSACCHARIDE FRUCTANOTRANSFERASE-RELATED"/>
    <property type="match status" value="1"/>
</dbReference>
<dbReference type="InterPro" id="IPR011444">
    <property type="entry name" value="DUF1549"/>
</dbReference>
<evidence type="ECO:0000313" key="4">
    <source>
        <dbReference type="EMBL" id="QDU62228.1"/>
    </source>
</evidence>
<gene>
    <name evidence="4" type="ORF">Pan216_30950</name>
</gene>
<protein>
    <recommendedName>
        <fullName evidence="6">DUF1549 domain-containing protein</fullName>
    </recommendedName>
</protein>
<reference evidence="4 5" key="1">
    <citation type="submission" date="2019-02" db="EMBL/GenBank/DDBJ databases">
        <title>Deep-cultivation of Planctomycetes and their phenomic and genomic characterization uncovers novel biology.</title>
        <authorList>
            <person name="Wiegand S."/>
            <person name="Jogler M."/>
            <person name="Boedeker C."/>
            <person name="Pinto D."/>
            <person name="Vollmers J."/>
            <person name="Rivas-Marin E."/>
            <person name="Kohn T."/>
            <person name="Peeters S.H."/>
            <person name="Heuer A."/>
            <person name="Rast P."/>
            <person name="Oberbeckmann S."/>
            <person name="Bunk B."/>
            <person name="Jeske O."/>
            <person name="Meyerdierks A."/>
            <person name="Storesund J.E."/>
            <person name="Kallscheuer N."/>
            <person name="Luecker S."/>
            <person name="Lage O.M."/>
            <person name="Pohl T."/>
            <person name="Merkel B.J."/>
            <person name="Hornburger P."/>
            <person name="Mueller R.-W."/>
            <person name="Bruemmer F."/>
            <person name="Labrenz M."/>
            <person name="Spormann A.M."/>
            <person name="Op den Camp H."/>
            <person name="Overmann J."/>
            <person name="Amann R."/>
            <person name="Jetten M.S.M."/>
            <person name="Mascher T."/>
            <person name="Medema M.H."/>
            <person name="Devos D.P."/>
            <person name="Kaster A.-K."/>
            <person name="Ovreas L."/>
            <person name="Rohde M."/>
            <person name="Galperin M.Y."/>
            <person name="Jogler C."/>
        </authorList>
    </citation>
    <scope>NUCLEOTIDE SEQUENCE [LARGE SCALE GENOMIC DNA]</scope>
    <source>
        <strain evidence="4 5">Pan216</strain>
    </source>
</reference>
<organism evidence="4 5">
    <name type="scientific">Kolteria novifilia</name>
    <dbReference type="NCBI Taxonomy" id="2527975"/>
    <lineage>
        <taxon>Bacteria</taxon>
        <taxon>Pseudomonadati</taxon>
        <taxon>Planctomycetota</taxon>
        <taxon>Planctomycetia</taxon>
        <taxon>Kolteriales</taxon>
        <taxon>Kolteriaceae</taxon>
        <taxon>Kolteria</taxon>
    </lineage>
</organism>
<evidence type="ECO:0000259" key="3">
    <source>
        <dbReference type="Pfam" id="PF07587"/>
    </source>
</evidence>
<keyword evidence="1" id="KW-1133">Transmembrane helix</keyword>
<evidence type="ECO:0000259" key="2">
    <source>
        <dbReference type="Pfam" id="PF07583"/>
    </source>
</evidence>
<sequence>MTRQRQLYLSILLAVALVAGWIVLDATAKHPADTWSHERTAAAEIAGLLHVEWEDRSLNPARRVDDLLLARRVSLALVGTVPSLEDIRLIQSWPEETRLRQWTDRLLADRRFADYFAERLARAMVQSREGKPFFVFRRRRFVAWLADQLSQRRPYDELVRDVIASEGLWTDRPAVNYVTGNEQSPNRLASRTVRAFLGLRIDCAECHDHPFADWKQDDFRGLAGFFGNTKVGFFGVRESGTEYRIEDPDEKEGLLVTPSVPYAPELLPSQGRTRERLAAWTTHPDNPYFVKAFVNRVWALLMGKALVEPVDDLESALGNEDVLSALADEFRASGHDLHELIHVIVSLPTFAASSALSEDVTLDQEEAWAAFPMTRLRPEQIAQSLQQIRSLHTVDEESAFVTKFVFWDETRKFVHRYGDVLDEEELTPRGTNLPQRLFLMNGRETDKATEGGLFNGPGRVAILAPDDETAVDIAYLCCLTREPTEAEREHFVEILSDTHDKSRQRAIEDLYWALVNSMEFSWNH</sequence>
<dbReference type="EMBL" id="CP036279">
    <property type="protein sequence ID" value="QDU62228.1"/>
    <property type="molecule type" value="Genomic_DNA"/>
</dbReference>